<organism evidence="6 7">
    <name type="scientific">Skeletonema marinoi</name>
    <dbReference type="NCBI Taxonomy" id="267567"/>
    <lineage>
        <taxon>Eukaryota</taxon>
        <taxon>Sar</taxon>
        <taxon>Stramenopiles</taxon>
        <taxon>Ochrophyta</taxon>
        <taxon>Bacillariophyta</taxon>
        <taxon>Coscinodiscophyceae</taxon>
        <taxon>Thalassiosirophycidae</taxon>
        <taxon>Thalassiosirales</taxon>
        <taxon>Skeletonemataceae</taxon>
        <taxon>Skeletonema</taxon>
        <taxon>Skeletonema marinoi-dohrnii complex</taxon>
    </lineage>
</organism>
<dbReference type="GO" id="GO:0006887">
    <property type="term" value="P:exocytosis"/>
    <property type="evidence" value="ECO:0007669"/>
    <property type="project" value="TreeGrafter"/>
</dbReference>
<dbReference type="InterPro" id="IPR045242">
    <property type="entry name" value="Syntaxin"/>
</dbReference>
<name>A0AAD9D8G7_9STRA</name>
<dbReference type="GO" id="GO:0012505">
    <property type="term" value="C:endomembrane system"/>
    <property type="evidence" value="ECO:0007669"/>
    <property type="project" value="TreeGrafter"/>
</dbReference>
<feature type="region of interest" description="Disordered" evidence="3">
    <location>
        <begin position="207"/>
        <end position="227"/>
    </location>
</feature>
<dbReference type="GO" id="GO:0006886">
    <property type="term" value="P:intracellular protein transport"/>
    <property type="evidence" value="ECO:0007669"/>
    <property type="project" value="TreeGrafter"/>
</dbReference>
<evidence type="ECO:0000256" key="2">
    <source>
        <dbReference type="ARBA" id="ARBA00009063"/>
    </source>
</evidence>
<dbReference type="EMBL" id="JATAAI010000022">
    <property type="protein sequence ID" value="KAK1738146.1"/>
    <property type="molecule type" value="Genomic_DNA"/>
</dbReference>
<feature type="compositionally biased region" description="Polar residues" evidence="3">
    <location>
        <begin position="283"/>
        <end position="306"/>
    </location>
</feature>
<dbReference type="PROSITE" id="PS50192">
    <property type="entry name" value="T_SNARE"/>
    <property type="match status" value="1"/>
</dbReference>
<evidence type="ECO:0000256" key="3">
    <source>
        <dbReference type="SAM" id="MobiDB-lite"/>
    </source>
</evidence>
<comment type="similarity">
    <text evidence="2">Belongs to the syntaxin family.</text>
</comment>
<accession>A0AAD9D8G7</accession>
<evidence type="ECO:0000256" key="1">
    <source>
        <dbReference type="ARBA" id="ARBA00004211"/>
    </source>
</evidence>
<dbReference type="GO" id="GO:0005484">
    <property type="term" value="F:SNAP receptor activity"/>
    <property type="evidence" value="ECO:0007669"/>
    <property type="project" value="TreeGrafter"/>
</dbReference>
<evidence type="ECO:0000256" key="4">
    <source>
        <dbReference type="SAM" id="Phobius"/>
    </source>
</evidence>
<feature type="compositionally biased region" description="Low complexity" evidence="3">
    <location>
        <begin position="348"/>
        <end position="357"/>
    </location>
</feature>
<dbReference type="CDD" id="cd15844">
    <property type="entry name" value="SNARE_syntaxin5"/>
    <property type="match status" value="1"/>
</dbReference>
<dbReference type="SMART" id="SM00397">
    <property type="entry name" value="t_SNARE"/>
    <property type="match status" value="1"/>
</dbReference>
<feature type="region of interest" description="Disordered" evidence="3">
    <location>
        <begin position="108"/>
        <end position="139"/>
    </location>
</feature>
<evidence type="ECO:0000313" key="7">
    <source>
        <dbReference type="Proteomes" id="UP001224775"/>
    </source>
</evidence>
<dbReference type="GO" id="GO:0000149">
    <property type="term" value="F:SNARE binding"/>
    <property type="evidence" value="ECO:0007669"/>
    <property type="project" value="TreeGrafter"/>
</dbReference>
<protein>
    <submittedName>
        <fullName evidence="6">Syntaxin-5</fullName>
    </submittedName>
</protein>
<evidence type="ECO:0000259" key="5">
    <source>
        <dbReference type="PROSITE" id="PS50192"/>
    </source>
</evidence>
<dbReference type="InterPro" id="IPR000727">
    <property type="entry name" value="T_SNARE_dom"/>
</dbReference>
<dbReference type="InterPro" id="IPR010989">
    <property type="entry name" value="SNARE"/>
</dbReference>
<feature type="compositionally biased region" description="Low complexity" evidence="3">
    <location>
        <begin position="72"/>
        <end position="87"/>
    </location>
</feature>
<feature type="region of interest" description="Disordered" evidence="3">
    <location>
        <begin position="267"/>
        <end position="357"/>
    </location>
</feature>
<feature type="compositionally biased region" description="Polar residues" evidence="3">
    <location>
        <begin position="312"/>
        <end position="342"/>
    </location>
</feature>
<keyword evidence="4" id="KW-0472">Membrane</keyword>
<reference evidence="6" key="1">
    <citation type="submission" date="2023-06" db="EMBL/GenBank/DDBJ databases">
        <title>Survivors Of The Sea: Transcriptome response of Skeletonema marinoi to long-term dormancy.</title>
        <authorList>
            <person name="Pinder M.I.M."/>
            <person name="Kourtchenko O."/>
            <person name="Robertson E.K."/>
            <person name="Larsson T."/>
            <person name="Maumus F."/>
            <person name="Osuna-Cruz C.M."/>
            <person name="Vancaester E."/>
            <person name="Stenow R."/>
            <person name="Vandepoele K."/>
            <person name="Ploug H."/>
            <person name="Bruchert V."/>
            <person name="Godhe A."/>
            <person name="Topel M."/>
        </authorList>
    </citation>
    <scope>NUCLEOTIDE SEQUENCE</scope>
    <source>
        <strain evidence="6">R05AC</strain>
    </source>
</reference>
<feature type="compositionally biased region" description="Basic residues" evidence="3">
    <location>
        <begin position="215"/>
        <end position="227"/>
    </location>
</feature>
<feature type="region of interest" description="Disordered" evidence="3">
    <location>
        <begin position="59"/>
        <end position="89"/>
    </location>
</feature>
<dbReference type="Gene3D" id="1.20.5.110">
    <property type="match status" value="1"/>
</dbReference>
<sequence length="545" mass="59388">MVASMIASPPPSGGLAPHLLSTNNNNNNSIEQKQPPWKSQAVNRTNELLSCARTALKIGQHNHRQRQEQQLKEQQQGQQGSLLFQSRSNKDDNKFPEWLVDINPAQLSLYQRPPPPSSDHHHHHDQNGHTASSSDSTTSLLSDSQSLLSLLDNNLSQLHSLVRKRGHTNDPTQQINSLMSKFQEAAQEMKQVCELLRLAGTIMPIDPYDNSTTTNKRKRSSGQRRKHYELVSTQLELLAKERMERLKVELETRSQVLRDQTNRRKLLATGAGGAAAATSVTANGKSTASGPPPRTTTNATRLSQPSRLPKSNPKSAPSQFQSPLFTATSGPASSNSGGVQRRSNAHHSNNNSSSSGYSGYAGYGGTTNNSTSSSAGYGGTTSRAGYGGVSTTSSSASSAPSFATGIRQRKQQQQQQQSRIQIDQGGDNDDDKYNKDNDASATATVQQQIQERRQNRAAQSRLASARLAEKSIAELGVMFTKMSTLISQQGEVLERIEDDVEAAGLDIDAGHDELVKVYGMTKGNRGLILKVFGILIFLIVFMKLY</sequence>
<evidence type="ECO:0000313" key="6">
    <source>
        <dbReference type="EMBL" id="KAK1738146.1"/>
    </source>
</evidence>
<dbReference type="Pfam" id="PF05739">
    <property type="entry name" value="SNARE"/>
    <property type="match status" value="1"/>
</dbReference>
<feature type="compositionally biased region" description="Low complexity" evidence="3">
    <location>
        <begin position="387"/>
        <end position="425"/>
    </location>
</feature>
<dbReference type="GO" id="GO:0006906">
    <property type="term" value="P:vesicle fusion"/>
    <property type="evidence" value="ECO:0007669"/>
    <property type="project" value="TreeGrafter"/>
</dbReference>
<dbReference type="GO" id="GO:0031201">
    <property type="term" value="C:SNARE complex"/>
    <property type="evidence" value="ECO:0007669"/>
    <property type="project" value="TreeGrafter"/>
</dbReference>
<keyword evidence="4" id="KW-0812">Transmembrane</keyword>
<gene>
    <name evidence="6" type="ORF">QTG54_011440</name>
</gene>
<keyword evidence="4" id="KW-1133">Transmembrane helix</keyword>
<dbReference type="SUPFAM" id="SSF47661">
    <property type="entry name" value="t-snare proteins"/>
    <property type="match status" value="1"/>
</dbReference>
<dbReference type="GO" id="GO:0005886">
    <property type="term" value="C:plasma membrane"/>
    <property type="evidence" value="ECO:0007669"/>
    <property type="project" value="TreeGrafter"/>
</dbReference>
<dbReference type="PANTHER" id="PTHR19957">
    <property type="entry name" value="SYNTAXIN"/>
    <property type="match status" value="1"/>
</dbReference>
<comment type="caution">
    <text evidence="6">The sequence shown here is derived from an EMBL/GenBank/DDBJ whole genome shotgun (WGS) entry which is preliminary data.</text>
</comment>
<dbReference type="Proteomes" id="UP001224775">
    <property type="component" value="Unassembled WGS sequence"/>
</dbReference>
<feature type="region of interest" description="Disordered" evidence="3">
    <location>
        <begin position="1"/>
        <end position="40"/>
    </location>
</feature>
<dbReference type="AlphaFoldDB" id="A0AAD9D8G7"/>
<comment type="subcellular location">
    <subcellularLocation>
        <location evidence="1">Membrane</location>
        <topology evidence="1">Single-pass type IV membrane protein</topology>
    </subcellularLocation>
</comment>
<dbReference type="GO" id="GO:0048278">
    <property type="term" value="P:vesicle docking"/>
    <property type="evidence" value="ECO:0007669"/>
    <property type="project" value="TreeGrafter"/>
</dbReference>
<proteinExistence type="inferred from homology"/>
<feature type="region of interest" description="Disordered" evidence="3">
    <location>
        <begin position="387"/>
        <end position="444"/>
    </location>
</feature>
<feature type="transmembrane region" description="Helical" evidence="4">
    <location>
        <begin position="527"/>
        <end position="544"/>
    </location>
</feature>
<keyword evidence="7" id="KW-1185">Reference proteome</keyword>
<feature type="domain" description="T-SNARE coiled-coil homology" evidence="5">
    <location>
        <begin position="455"/>
        <end position="517"/>
    </location>
</feature>
<dbReference type="PANTHER" id="PTHR19957:SF307">
    <property type="entry name" value="PROTEIN SSO1-RELATED"/>
    <property type="match status" value="1"/>
</dbReference>